<comment type="function">
    <text evidence="7">Broad-specificity nucleoside monophosphate (NMP) kinase that catalyzes the reversible transfer of the terminal phosphate group between nucleoside triphosphates and monophosphates. Has also ATPase activity. Involved in the late maturation steps of the 30S ribosomal particles, specifically 16S rRNA maturation. While NMP activity is not required for ribosome maturation, ATPase activity is. Associates transiently with small ribosomal subunit protein uS11. ATP hydrolysis breaks the interaction with uS11. May temporarily remove uS11 from the ribosome to enable a conformational change of the ribosomal RNA that is needed for the final maturation step of the small ribosomal subunit.</text>
</comment>
<feature type="binding site" evidence="7">
    <location>
        <position position="115"/>
    </location>
    <ligand>
        <name>ATP</name>
        <dbReference type="ChEBI" id="CHEBI:30616"/>
    </ligand>
</feature>
<feature type="binding site" evidence="7">
    <location>
        <position position="17"/>
    </location>
    <ligand>
        <name>ATP</name>
        <dbReference type="ChEBI" id="CHEBI:30616"/>
    </ligand>
</feature>
<dbReference type="HOGENOM" id="CLU_079096_0_1_2"/>
<keyword evidence="2 7" id="KW-0698">rRNA processing</keyword>
<evidence type="ECO:0000256" key="6">
    <source>
        <dbReference type="ARBA" id="ARBA00022840"/>
    </source>
</evidence>
<organism evidence="8 9">
    <name type="scientific">Methanothermococcus okinawensis (strain DSM 14208 / JCM 11175 / IH1)</name>
    <dbReference type="NCBI Taxonomy" id="647113"/>
    <lineage>
        <taxon>Archaea</taxon>
        <taxon>Methanobacteriati</taxon>
        <taxon>Methanobacteriota</taxon>
        <taxon>Methanomada group</taxon>
        <taxon>Methanococci</taxon>
        <taxon>Methanococcales</taxon>
        <taxon>Methanococcaceae</taxon>
        <taxon>Methanothermococcus</taxon>
    </lineage>
</organism>
<keyword evidence="4 7" id="KW-0547">Nucleotide-binding</keyword>
<dbReference type="EC" id="2.7.4.3" evidence="7"/>
<dbReference type="GO" id="GO:0006364">
    <property type="term" value="P:rRNA processing"/>
    <property type="evidence" value="ECO:0007669"/>
    <property type="project" value="UniProtKB-KW"/>
</dbReference>
<keyword evidence="3 7" id="KW-0808">Transferase</keyword>
<evidence type="ECO:0000313" key="8">
    <source>
        <dbReference type="EMBL" id="AEH07481.1"/>
    </source>
</evidence>
<accession>F8AKF5</accession>
<feature type="region of interest" description="LID" evidence="7">
    <location>
        <begin position="114"/>
        <end position="124"/>
    </location>
</feature>
<dbReference type="GO" id="GO:0005524">
    <property type="term" value="F:ATP binding"/>
    <property type="evidence" value="ECO:0007669"/>
    <property type="project" value="UniProtKB-UniRule"/>
</dbReference>
<protein>
    <recommendedName>
        <fullName evidence="7">Putative adenylate kinase</fullName>
        <shortName evidence="7">AK</shortName>
        <ecNumber evidence="7">2.7.4.3</ecNumber>
    </recommendedName>
    <alternativeName>
        <fullName evidence="7">ATP-AMP transphosphorylase</fullName>
    </alternativeName>
</protein>
<dbReference type="InterPro" id="IPR027417">
    <property type="entry name" value="P-loop_NTPase"/>
</dbReference>
<dbReference type="GO" id="GO:0004017">
    <property type="term" value="F:AMP kinase activity"/>
    <property type="evidence" value="ECO:0007669"/>
    <property type="project" value="UniProtKB-UniRule"/>
</dbReference>
<comment type="caution">
    <text evidence="7">Lacks conserved residue(s) required for the propagation of feature annotation.</text>
</comment>
<feature type="binding site" evidence="7">
    <location>
        <position position="155"/>
    </location>
    <ligand>
        <name>ATP</name>
        <dbReference type="ChEBI" id="CHEBI:30616"/>
    </ligand>
</feature>
<keyword evidence="1 7" id="KW-0690">Ribosome biogenesis</keyword>
<evidence type="ECO:0000256" key="4">
    <source>
        <dbReference type="ARBA" id="ARBA00022741"/>
    </source>
</evidence>
<sequence>MINIKIAITGTPGVGKSTVSKLLVKKLNNTEKFGNFEYIDITDAVKEHKLYSEKDEKMDSYVVDFQKLGNYINEIVKSKSENLVIDGHVSHLLDVDYIVVLRCNPEIVSNRLKDRNYCKDKVKENVAAEILDVCLIGALDNSNCKYVYELDTTYKNVSSIVGEIVDAITHKKTKYGIVNWLDTYFYMLD</sequence>
<dbReference type="Gene3D" id="3.40.50.300">
    <property type="entry name" value="P-loop containing nucleotide triphosphate hydrolases"/>
    <property type="match status" value="1"/>
</dbReference>
<evidence type="ECO:0000256" key="3">
    <source>
        <dbReference type="ARBA" id="ARBA00022679"/>
    </source>
</evidence>
<dbReference type="STRING" id="647113.Metok_1518"/>
<dbReference type="GeneID" id="10773676"/>
<evidence type="ECO:0000256" key="1">
    <source>
        <dbReference type="ARBA" id="ARBA00022517"/>
    </source>
</evidence>
<dbReference type="SUPFAM" id="SSF52540">
    <property type="entry name" value="P-loop containing nucleoside triphosphate hydrolases"/>
    <property type="match status" value="1"/>
</dbReference>
<dbReference type="EMBL" id="CP002792">
    <property type="protein sequence ID" value="AEH07481.1"/>
    <property type="molecule type" value="Genomic_DNA"/>
</dbReference>
<evidence type="ECO:0000256" key="7">
    <source>
        <dbReference type="HAMAP-Rule" id="MF_00039"/>
    </source>
</evidence>
<reference evidence="8" key="1">
    <citation type="submission" date="2011-05" db="EMBL/GenBank/DDBJ databases">
        <title>Complete sequence of chromosome of Methanothermococcus okinawensis IH1.</title>
        <authorList>
            <consortium name="US DOE Joint Genome Institute"/>
            <person name="Lucas S."/>
            <person name="Han J."/>
            <person name="Lapidus A."/>
            <person name="Cheng J.-F."/>
            <person name="Goodwin L."/>
            <person name="Pitluck S."/>
            <person name="Peters L."/>
            <person name="Mikhailova N."/>
            <person name="Held B."/>
            <person name="Han C."/>
            <person name="Tapia R."/>
            <person name="Land M."/>
            <person name="Hauser L."/>
            <person name="Kyrpides N."/>
            <person name="Ivanova N."/>
            <person name="Pagani I."/>
            <person name="Sieprawska-Lupa M."/>
            <person name="Takai K."/>
            <person name="Miyazaki J."/>
            <person name="Whitman W."/>
            <person name="Woyke T."/>
        </authorList>
    </citation>
    <scope>NUCLEOTIDE SEQUENCE [LARGE SCALE GENOMIC DNA]</scope>
    <source>
        <strain evidence="8">IH1</strain>
    </source>
</reference>
<keyword evidence="6 7" id="KW-0067">ATP-binding</keyword>
<dbReference type="KEGG" id="mok:Metok_1518"/>
<dbReference type="PANTHER" id="PTHR12595">
    <property type="entry name" value="POS9-ACTIVATING FACTOR FAP7-RELATED"/>
    <property type="match status" value="1"/>
</dbReference>
<dbReference type="eggNOG" id="arCOG01038">
    <property type="taxonomic scope" value="Archaea"/>
</dbReference>
<dbReference type="NCBIfam" id="NF003012">
    <property type="entry name" value="PRK03839.1"/>
    <property type="match status" value="1"/>
</dbReference>
<dbReference type="InterPro" id="IPR020618">
    <property type="entry name" value="Adenyl_kinase_AK6"/>
</dbReference>
<proteinExistence type="inferred from homology"/>
<feature type="binding site" evidence="7">
    <location>
        <position position="16"/>
    </location>
    <ligand>
        <name>ATP</name>
        <dbReference type="ChEBI" id="CHEBI:30616"/>
    </ligand>
</feature>
<dbReference type="AlphaFoldDB" id="F8AKF5"/>
<comment type="subunit">
    <text evidence="7">Interacts with uS11. Not a structural component of 40S pre-ribosomes, but transiently interacts with them by binding to uS11.</text>
</comment>
<dbReference type="Pfam" id="PF13238">
    <property type="entry name" value="AAA_18"/>
    <property type="match status" value="1"/>
</dbReference>
<dbReference type="Proteomes" id="UP000009296">
    <property type="component" value="Chromosome"/>
</dbReference>
<name>F8AKF5_METOI</name>
<dbReference type="GO" id="GO:0042274">
    <property type="term" value="P:ribosomal small subunit biogenesis"/>
    <property type="evidence" value="ECO:0007669"/>
    <property type="project" value="UniProtKB-UniRule"/>
</dbReference>
<dbReference type="GO" id="GO:0016887">
    <property type="term" value="F:ATP hydrolysis activity"/>
    <property type="evidence" value="ECO:0007669"/>
    <property type="project" value="InterPro"/>
</dbReference>
<feature type="binding site" evidence="7">
    <location>
        <position position="15"/>
    </location>
    <ligand>
        <name>ATP</name>
        <dbReference type="ChEBI" id="CHEBI:30616"/>
    </ligand>
</feature>
<keyword evidence="9" id="KW-1185">Reference proteome</keyword>
<gene>
    <name evidence="8" type="ordered locus">Metok_1518</name>
</gene>
<evidence type="ECO:0000313" key="9">
    <source>
        <dbReference type="Proteomes" id="UP000009296"/>
    </source>
</evidence>
<keyword evidence="5 7" id="KW-0418">Kinase</keyword>
<feature type="binding site" evidence="7">
    <location>
        <position position="18"/>
    </location>
    <ligand>
        <name>ATP</name>
        <dbReference type="ChEBI" id="CHEBI:30616"/>
    </ligand>
</feature>
<comment type="similarity">
    <text evidence="7">Belongs to the adenylate kinase family. AK6 subfamily.</text>
</comment>
<comment type="catalytic activity">
    <reaction evidence="7">
        <text>AMP + ATP = 2 ADP</text>
        <dbReference type="Rhea" id="RHEA:12973"/>
        <dbReference type="ChEBI" id="CHEBI:30616"/>
        <dbReference type="ChEBI" id="CHEBI:456215"/>
        <dbReference type="ChEBI" id="CHEBI:456216"/>
        <dbReference type="EC" id="2.7.4.3"/>
    </reaction>
</comment>
<evidence type="ECO:0000256" key="5">
    <source>
        <dbReference type="ARBA" id="ARBA00022777"/>
    </source>
</evidence>
<comment type="catalytic activity">
    <reaction evidence="7">
        <text>ATP + H2O = ADP + phosphate + H(+)</text>
        <dbReference type="Rhea" id="RHEA:13065"/>
        <dbReference type="ChEBI" id="CHEBI:15377"/>
        <dbReference type="ChEBI" id="CHEBI:15378"/>
        <dbReference type="ChEBI" id="CHEBI:30616"/>
        <dbReference type="ChEBI" id="CHEBI:43474"/>
        <dbReference type="ChEBI" id="CHEBI:456216"/>
    </reaction>
</comment>
<dbReference type="PANTHER" id="PTHR12595:SF0">
    <property type="entry name" value="ADENYLATE KINASE ISOENZYME 6"/>
    <property type="match status" value="1"/>
</dbReference>
<evidence type="ECO:0000256" key="2">
    <source>
        <dbReference type="ARBA" id="ARBA00022552"/>
    </source>
</evidence>
<feature type="binding site" evidence="7">
    <location>
        <position position="13"/>
    </location>
    <ligand>
        <name>ATP</name>
        <dbReference type="ChEBI" id="CHEBI:30616"/>
    </ligand>
</feature>
<dbReference type="RefSeq" id="WP_013867658.1">
    <property type="nucleotide sequence ID" value="NC_015636.1"/>
</dbReference>
<dbReference type="HAMAP" id="MF_00039">
    <property type="entry name" value="Adenylate_kinase_AK6"/>
    <property type="match status" value="1"/>
</dbReference>